<gene>
    <name evidence="2" type="ORF">LUZ63_017989</name>
</gene>
<dbReference type="EMBL" id="JAMQYH010000005">
    <property type="protein sequence ID" value="KAJ1686599.1"/>
    <property type="molecule type" value="Genomic_DNA"/>
</dbReference>
<dbReference type="SUPFAM" id="SSF51197">
    <property type="entry name" value="Clavaminate synthase-like"/>
    <property type="match status" value="1"/>
</dbReference>
<protein>
    <recommendedName>
        <fullName evidence="1">Isopenicillin N synthase-like Fe(2+) 2OG dioxygenase domain-containing protein</fullName>
    </recommendedName>
</protein>
<evidence type="ECO:0000313" key="2">
    <source>
        <dbReference type="EMBL" id="KAJ1686599.1"/>
    </source>
</evidence>
<evidence type="ECO:0000313" key="3">
    <source>
        <dbReference type="Proteomes" id="UP001151287"/>
    </source>
</evidence>
<reference evidence="2" key="1">
    <citation type="journal article" date="2022" name="Cell">
        <title>Repeat-based holocentromeres influence genome architecture and karyotype evolution.</title>
        <authorList>
            <person name="Hofstatter P.G."/>
            <person name="Thangavel G."/>
            <person name="Lux T."/>
            <person name="Neumann P."/>
            <person name="Vondrak T."/>
            <person name="Novak P."/>
            <person name="Zhang M."/>
            <person name="Costa L."/>
            <person name="Castellani M."/>
            <person name="Scott A."/>
            <person name="Toegelov H."/>
            <person name="Fuchs J."/>
            <person name="Mata-Sucre Y."/>
            <person name="Dias Y."/>
            <person name="Vanzela A.L.L."/>
            <person name="Huettel B."/>
            <person name="Almeida C.C.S."/>
            <person name="Simkova H."/>
            <person name="Souza G."/>
            <person name="Pedrosa-Harand A."/>
            <person name="Macas J."/>
            <person name="Mayer K.F.X."/>
            <person name="Houben A."/>
            <person name="Marques A."/>
        </authorList>
    </citation>
    <scope>NUCLEOTIDE SEQUENCE</scope>
    <source>
        <strain evidence="2">RhyBre1mFocal</strain>
    </source>
</reference>
<dbReference type="InterPro" id="IPR044861">
    <property type="entry name" value="IPNS-like_FE2OG_OXY"/>
</dbReference>
<dbReference type="AlphaFoldDB" id="A0A9Q0C3J3"/>
<comment type="caution">
    <text evidence="2">The sequence shown here is derived from an EMBL/GenBank/DDBJ whole genome shotgun (WGS) entry which is preliminary data.</text>
</comment>
<evidence type="ECO:0000259" key="1">
    <source>
        <dbReference type="Pfam" id="PF03171"/>
    </source>
</evidence>
<dbReference type="Pfam" id="PF03171">
    <property type="entry name" value="2OG-FeII_Oxy"/>
    <property type="match status" value="1"/>
</dbReference>
<feature type="domain" description="Isopenicillin N synthase-like Fe(2+) 2OG dioxygenase" evidence="1">
    <location>
        <begin position="223"/>
        <end position="259"/>
    </location>
</feature>
<dbReference type="Gene3D" id="2.60.120.330">
    <property type="entry name" value="B-lactam Antibiotic, Isopenicillin N Synthase, Chain"/>
    <property type="match status" value="1"/>
</dbReference>
<dbReference type="PANTHER" id="PTHR34945">
    <property type="entry name" value="2-OXOGLUTARATE (2OG) AND FE(II)-DEPENDENT OXYGENASE SUPERFAMILY PROTEIN"/>
    <property type="match status" value="1"/>
</dbReference>
<dbReference type="Proteomes" id="UP001151287">
    <property type="component" value="Unassembled WGS sequence"/>
</dbReference>
<dbReference type="InterPro" id="IPR027443">
    <property type="entry name" value="IPNS-like_sf"/>
</dbReference>
<dbReference type="OrthoDB" id="659818at2759"/>
<accession>A0A9Q0C3J3</accession>
<dbReference type="PANTHER" id="PTHR34945:SF2">
    <property type="entry name" value="2-OXOGLUTARATE (2OG) AND FE(II)-DEPENDENT OXYGENASE SUPERFAMILY PROTEIN"/>
    <property type="match status" value="1"/>
</dbReference>
<name>A0A9Q0C3J3_9POAL</name>
<keyword evidence="3" id="KW-1185">Reference proteome</keyword>
<organism evidence="2 3">
    <name type="scientific">Rhynchospora breviuscula</name>
    <dbReference type="NCBI Taxonomy" id="2022672"/>
    <lineage>
        <taxon>Eukaryota</taxon>
        <taxon>Viridiplantae</taxon>
        <taxon>Streptophyta</taxon>
        <taxon>Embryophyta</taxon>
        <taxon>Tracheophyta</taxon>
        <taxon>Spermatophyta</taxon>
        <taxon>Magnoliopsida</taxon>
        <taxon>Liliopsida</taxon>
        <taxon>Poales</taxon>
        <taxon>Cyperaceae</taxon>
        <taxon>Cyperoideae</taxon>
        <taxon>Rhynchosporeae</taxon>
        <taxon>Rhynchospora</taxon>
    </lineage>
</organism>
<proteinExistence type="predicted"/>
<sequence>MASTSATLCPSHGGATTVPFIFSEDEQTPSPPPPTPCNHSISTDETDVFLSHLLTRLSLPPPTLTPVLPLRPKQTTLVPPVISLLEPNKQLLLSAVVELGFFHVTNHGIPSHLCERYLPNNQSDLVSDTSDLVCRESDDGGSFCMFETDAGDEFARELERVGLKVLELLFEEKGFGTTTETRSLMCVSLNKMEQDLKENKEHLHSCILRLTYERKGKKVPSAVIDDSGEWVQVKTQEEAVLITVGEVAQVWSNGKFKKVRSLPQVSQSSLHQSKDPSNVLATLLITLPEEDTRTQLMLTIQDTNISS</sequence>